<evidence type="ECO:0000313" key="3">
    <source>
        <dbReference type="Proteomes" id="UP001159363"/>
    </source>
</evidence>
<dbReference type="Proteomes" id="UP001159363">
    <property type="component" value="Chromosome 4"/>
</dbReference>
<name>A0ABQ9HHN5_9NEOP</name>
<dbReference type="InterPro" id="IPR005135">
    <property type="entry name" value="Endo/exonuclease/phosphatase"/>
</dbReference>
<reference evidence="2 3" key="1">
    <citation type="submission" date="2023-02" db="EMBL/GenBank/DDBJ databases">
        <title>LHISI_Scaffold_Assembly.</title>
        <authorList>
            <person name="Stuart O.P."/>
            <person name="Cleave R."/>
            <person name="Magrath M.J.L."/>
            <person name="Mikheyev A.S."/>
        </authorList>
    </citation>
    <scope>NUCLEOTIDE SEQUENCE [LARGE SCALE GENOMIC DNA]</scope>
    <source>
        <strain evidence="2">Daus_M_001</strain>
        <tissue evidence="2">Leg muscle</tissue>
    </source>
</reference>
<dbReference type="InterPro" id="IPR036691">
    <property type="entry name" value="Endo/exonu/phosph_ase_sf"/>
</dbReference>
<feature type="domain" description="Endonuclease/exonuclease/phosphatase" evidence="1">
    <location>
        <begin position="27"/>
        <end position="93"/>
    </location>
</feature>
<gene>
    <name evidence="2" type="ORF">PR048_015701</name>
</gene>
<proteinExistence type="predicted"/>
<comment type="caution">
    <text evidence="2">The sequence shown here is derived from an EMBL/GenBank/DDBJ whole genome shotgun (WGS) entry which is preliminary data.</text>
</comment>
<keyword evidence="3" id="KW-1185">Reference proteome</keyword>
<accession>A0ABQ9HHN5</accession>
<dbReference type="Gene3D" id="3.60.10.10">
    <property type="entry name" value="Endonuclease/exonuclease/phosphatase"/>
    <property type="match status" value="1"/>
</dbReference>
<evidence type="ECO:0000259" key="1">
    <source>
        <dbReference type="Pfam" id="PF14529"/>
    </source>
</evidence>
<dbReference type="SUPFAM" id="SSF56219">
    <property type="entry name" value="DNase I-like"/>
    <property type="match status" value="1"/>
</dbReference>
<evidence type="ECO:0000313" key="2">
    <source>
        <dbReference type="EMBL" id="KAJ8883846.1"/>
    </source>
</evidence>
<dbReference type="EMBL" id="JARBHB010000005">
    <property type="protein sequence ID" value="KAJ8883846.1"/>
    <property type="molecule type" value="Genomic_DNA"/>
</dbReference>
<protein>
    <recommendedName>
        <fullName evidence="1">Endonuclease/exonuclease/phosphatase domain-containing protein</fullName>
    </recommendedName>
</protein>
<dbReference type="Pfam" id="PF14529">
    <property type="entry name" value="Exo_endo_phos_2"/>
    <property type="match status" value="1"/>
</dbReference>
<sequence length="185" mass="20920">MDVMPTPIGSQQDSTTIIVPTPIGEMAIAEVYSPPGDNNLKDNLESIIQKAPNYIIGRDLNSKCPAWSCKQFNKWQVAGKDARRILTDTITDMKVKQELSSDHVPIIATLTLTNSRQPYHKPLLQTDREKLKNSIKNDYQEFKNHEITDIDMEAKTIIDTIKHHIKKEATRNHSTVASGNKNQEI</sequence>
<organism evidence="2 3">
    <name type="scientific">Dryococelus australis</name>
    <dbReference type="NCBI Taxonomy" id="614101"/>
    <lineage>
        <taxon>Eukaryota</taxon>
        <taxon>Metazoa</taxon>
        <taxon>Ecdysozoa</taxon>
        <taxon>Arthropoda</taxon>
        <taxon>Hexapoda</taxon>
        <taxon>Insecta</taxon>
        <taxon>Pterygota</taxon>
        <taxon>Neoptera</taxon>
        <taxon>Polyneoptera</taxon>
        <taxon>Phasmatodea</taxon>
        <taxon>Verophasmatodea</taxon>
        <taxon>Anareolatae</taxon>
        <taxon>Phasmatidae</taxon>
        <taxon>Eurycanthinae</taxon>
        <taxon>Dryococelus</taxon>
    </lineage>
</organism>